<dbReference type="AlphaFoldDB" id="D8JZ58"/>
<evidence type="ECO:0000256" key="2">
    <source>
        <dbReference type="SAM" id="SignalP"/>
    </source>
</evidence>
<organism evidence="3 4">
    <name type="scientific">Hyphomicrobium denitrificans (strain ATCC 51888 / DSM 1869 / NCIMB 11706 / TK 0415)</name>
    <dbReference type="NCBI Taxonomy" id="582899"/>
    <lineage>
        <taxon>Bacteria</taxon>
        <taxon>Pseudomonadati</taxon>
        <taxon>Pseudomonadota</taxon>
        <taxon>Alphaproteobacteria</taxon>
        <taxon>Hyphomicrobiales</taxon>
        <taxon>Hyphomicrobiaceae</taxon>
        <taxon>Hyphomicrobium</taxon>
    </lineage>
</organism>
<feature type="chain" id="PRO_5003116534" evidence="2">
    <location>
        <begin position="26"/>
        <end position="219"/>
    </location>
</feature>
<dbReference type="Proteomes" id="UP000002033">
    <property type="component" value="Chromosome"/>
</dbReference>
<proteinExistence type="predicted"/>
<gene>
    <name evidence="3" type="ordered locus">Hden_1857</name>
</gene>
<reference evidence="4" key="1">
    <citation type="journal article" date="2011" name="J. Bacteriol.">
        <title>Genome sequences of eight morphologically diverse alphaproteobacteria.</title>
        <authorList>
            <consortium name="US DOE Joint Genome Institute"/>
            <person name="Brown P.J."/>
            <person name="Kysela D.T."/>
            <person name="Buechlein A."/>
            <person name="Hemmerich C."/>
            <person name="Brun Y.V."/>
        </authorList>
    </citation>
    <scope>NUCLEOTIDE SEQUENCE [LARGE SCALE GENOMIC DNA]</scope>
    <source>
        <strain evidence="4">ATCC 51888 / DSM 1869 / NCIB 11706 / TK 0415</strain>
    </source>
</reference>
<feature type="compositionally biased region" description="Low complexity" evidence="1">
    <location>
        <begin position="67"/>
        <end position="79"/>
    </location>
</feature>
<name>D8JZ58_HYPDA</name>
<feature type="compositionally biased region" description="Pro residues" evidence="1">
    <location>
        <begin position="112"/>
        <end position="127"/>
    </location>
</feature>
<feature type="signal peptide" evidence="2">
    <location>
        <begin position="1"/>
        <end position="25"/>
    </location>
</feature>
<evidence type="ECO:0000313" key="3">
    <source>
        <dbReference type="EMBL" id="ADJ23660.1"/>
    </source>
</evidence>
<protein>
    <submittedName>
        <fullName evidence="3">Uncharacterized protein</fullName>
    </submittedName>
</protein>
<keyword evidence="2" id="KW-0732">Signal</keyword>
<keyword evidence="4" id="KW-1185">Reference proteome</keyword>
<dbReference type="KEGG" id="hdn:Hden_1857"/>
<evidence type="ECO:0000256" key="1">
    <source>
        <dbReference type="SAM" id="MobiDB-lite"/>
    </source>
</evidence>
<feature type="region of interest" description="Disordered" evidence="1">
    <location>
        <begin position="41"/>
        <end position="148"/>
    </location>
</feature>
<accession>D8JZ58</accession>
<dbReference type="STRING" id="582899.Hden_1857"/>
<evidence type="ECO:0000313" key="4">
    <source>
        <dbReference type="Proteomes" id="UP000002033"/>
    </source>
</evidence>
<sequence precursor="true">MYGRLPISVLTLVLLTGLAPTVAMAADSAADAKYSYRPYGQGNQAGNDAEYSPANSSGRVPAEPKYAPANVARPQAAAPTGRDDAWRPPPPGQADESDRDDRNNRGDAYVPPDRPPPPAGESAPPPGSAASRPIEATANAPDRSVPYDVREQDARRAAIEAWRSKAAASFGPEFSQWRLADQRHVDCVRDRRDDAVCTVRGVPMRGDAQFGGRYPDDRD</sequence>
<dbReference type="HOGENOM" id="CLU_1260014_0_0_5"/>
<dbReference type="RefSeq" id="WP_013215819.1">
    <property type="nucleotide sequence ID" value="NC_014313.1"/>
</dbReference>
<dbReference type="EMBL" id="CP002083">
    <property type="protein sequence ID" value="ADJ23660.1"/>
    <property type="molecule type" value="Genomic_DNA"/>
</dbReference>
<dbReference type="OrthoDB" id="7933900at2"/>